<reference evidence="1" key="2">
    <citation type="submission" date="2025-08" db="UniProtKB">
        <authorList>
            <consortium name="Ensembl"/>
        </authorList>
    </citation>
    <scope>IDENTIFICATION</scope>
    <source>
        <strain evidence="1">Hd-rR</strain>
    </source>
</reference>
<evidence type="ECO:0000313" key="2">
    <source>
        <dbReference type="Proteomes" id="UP000001038"/>
    </source>
</evidence>
<name>A0A3B3IIL3_ORYLA</name>
<dbReference type="Ensembl" id="ENSORLT00000037513.1">
    <property type="protein sequence ID" value="ENSORLP00000043766.1"/>
    <property type="gene ID" value="ENSORLG00000026259.1"/>
</dbReference>
<protein>
    <submittedName>
        <fullName evidence="1">Uncharacterized protein</fullName>
    </submittedName>
</protein>
<reference evidence="1" key="3">
    <citation type="submission" date="2025-09" db="UniProtKB">
        <authorList>
            <consortium name="Ensembl"/>
        </authorList>
    </citation>
    <scope>IDENTIFICATION</scope>
    <source>
        <strain evidence="1">Hd-rR</strain>
    </source>
</reference>
<dbReference type="GeneTree" id="ENSGT01070000256547"/>
<dbReference type="Bgee" id="ENSORLG00000026259">
    <property type="expression patterns" value="Expressed in heart and 1 other cell type or tissue"/>
</dbReference>
<dbReference type="Proteomes" id="UP000001038">
    <property type="component" value="Chromosome 10"/>
</dbReference>
<evidence type="ECO:0000313" key="1">
    <source>
        <dbReference type="Ensembl" id="ENSORLP00000043766.1"/>
    </source>
</evidence>
<accession>A0A3B3IIL3</accession>
<dbReference type="AlphaFoldDB" id="A0A3B3IIL3"/>
<proteinExistence type="predicted"/>
<keyword evidence="2" id="KW-1185">Reference proteome</keyword>
<reference evidence="1 2" key="1">
    <citation type="journal article" date="2007" name="Nature">
        <title>The medaka draft genome and insights into vertebrate genome evolution.</title>
        <authorList>
            <person name="Kasahara M."/>
            <person name="Naruse K."/>
            <person name="Sasaki S."/>
            <person name="Nakatani Y."/>
            <person name="Qu W."/>
            <person name="Ahsan B."/>
            <person name="Yamada T."/>
            <person name="Nagayasu Y."/>
            <person name="Doi K."/>
            <person name="Kasai Y."/>
            <person name="Jindo T."/>
            <person name="Kobayashi D."/>
            <person name="Shimada A."/>
            <person name="Toyoda A."/>
            <person name="Kuroki Y."/>
            <person name="Fujiyama A."/>
            <person name="Sasaki T."/>
            <person name="Shimizu A."/>
            <person name="Asakawa S."/>
            <person name="Shimizu N."/>
            <person name="Hashimoto S."/>
            <person name="Yang J."/>
            <person name="Lee Y."/>
            <person name="Matsushima K."/>
            <person name="Sugano S."/>
            <person name="Sakaizumi M."/>
            <person name="Narita T."/>
            <person name="Ohishi K."/>
            <person name="Haga S."/>
            <person name="Ohta F."/>
            <person name="Nomoto H."/>
            <person name="Nogata K."/>
            <person name="Morishita T."/>
            <person name="Endo T."/>
            <person name="Shin-I T."/>
            <person name="Takeda H."/>
            <person name="Morishita S."/>
            <person name="Kohara Y."/>
        </authorList>
    </citation>
    <scope>NUCLEOTIDE SEQUENCE [LARGE SCALE GENOMIC DNA]</scope>
    <source>
        <strain evidence="1 2">Hd-rR</strain>
    </source>
</reference>
<dbReference type="InParanoid" id="A0A3B3IIL3"/>
<sequence>MSLTSITFTCICSDPDLEGLPPSTAVRTREITDCFSRSKAVFNTRKIVPSKRTRLSQRLRFASKHPSACVVTWILMFFFI</sequence>
<organism evidence="1 2">
    <name type="scientific">Oryzias latipes</name>
    <name type="common">Japanese rice fish</name>
    <name type="synonym">Japanese killifish</name>
    <dbReference type="NCBI Taxonomy" id="8090"/>
    <lineage>
        <taxon>Eukaryota</taxon>
        <taxon>Metazoa</taxon>
        <taxon>Chordata</taxon>
        <taxon>Craniata</taxon>
        <taxon>Vertebrata</taxon>
        <taxon>Euteleostomi</taxon>
        <taxon>Actinopterygii</taxon>
        <taxon>Neopterygii</taxon>
        <taxon>Teleostei</taxon>
        <taxon>Neoteleostei</taxon>
        <taxon>Acanthomorphata</taxon>
        <taxon>Ovalentaria</taxon>
        <taxon>Atherinomorphae</taxon>
        <taxon>Beloniformes</taxon>
        <taxon>Adrianichthyidae</taxon>
        <taxon>Oryziinae</taxon>
        <taxon>Oryzias</taxon>
    </lineage>
</organism>